<dbReference type="EMBL" id="JRJU01000004">
    <property type="protein sequence ID" value="KHF41126.1"/>
    <property type="molecule type" value="Genomic_DNA"/>
</dbReference>
<dbReference type="EC" id="1.5.1.3" evidence="3 8"/>
<dbReference type="PRINTS" id="PR00070">
    <property type="entry name" value="DHFR"/>
</dbReference>
<dbReference type="UniPathway" id="UPA00077">
    <property type="reaction ID" value="UER00158"/>
</dbReference>
<proteinExistence type="inferred from homology"/>
<evidence type="ECO:0000256" key="3">
    <source>
        <dbReference type="ARBA" id="ARBA00012856"/>
    </source>
</evidence>
<dbReference type="Gene3D" id="3.40.430.10">
    <property type="entry name" value="Dihydrofolate Reductase, subunit A"/>
    <property type="match status" value="1"/>
</dbReference>
<evidence type="ECO:0000256" key="9">
    <source>
        <dbReference type="RuleBase" id="RU004474"/>
    </source>
</evidence>
<dbReference type="PROSITE" id="PS51330">
    <property type="entry name" value="DHFR_2"/>
    <property type="match status" value="1"/>
</dbReference>
<dbReference type="GO" id="GO:0005829">
    <property type="term" value="C:cytosol"/>
    <property type="evidence" value="ECO:0007669"/>
    <property type="project" value="TreeGrafter"/>
</dbReference>
<comment type="pathway">
    <text evidence="1 8">Cofactor biosynthesis; tetrahydrofolate biosynthesis; 5,6,7,8-tetrahydrofolate from 7,8-dihydrofolate: step 1/1.</text>
</comment>
<dbReference type="GO" id="GO:0046654">
    <property type="term" value="P:tetrahydrofolate biosynthetic process"/>
    <property type="evidence" value="ECO:0007669"/>
    <property type="project" value="UniProtKB-UniPathway"/>
</dbReference>
<dbReference type="OrthoDB" id="9804315at2"/>
<name>A0A0B0IN71_9BACI</name>
<evidence type="ECO:0000256" key="7">
    <source>
        <dbReference type="ARBA" id="ARBA00025067"/>
    </source>
</evidence>
<evidence type="ECO:0000313" key="11">
    <source>
        <dbReference type="EMBL" id="KHF41126.1"/>
    </source>
</evidence>
<dbReference type="InterPro" id="IPR001796">
    <property type="entry name" value="DHFR_dom"/>
</dbReference>
<dbReference type="PROSITE" id="PS00075">
    <property type="entry name" value="DHFR_1"/>
    <property type="match status" value="1"/>
</dbReference>
<dbReference type="PANTHER" id="PTHR48069">
    <property type="entry name" value="DIHYDROFOLATE REDUCTASE"/>
    <property type="match status" value="1"/>
</dbReference>
<evidence type="ECO:0000313" key="12">
    <source>
        <dbReference type="Proteomes" id="UP000030832"/>
    </source>
</evidence>
<dbReference type="PANTHER" id="PTHR48069:SF3">
    <property type="entry name" value="DIHYDROFOLATE REDUCTASE"/>
    <property type="match status" value="1"/>
</dbReference>
<protein>
    <recommendedName>
        <fullName evidence="3 8">Dihydrofolate reductase</fullName>
        <ecNumber evidence="3 8">1.5.1.3</ecNumber>
    </recommendedName>
</protein>
<dbReference type="GO" id="GO:0046452">
    <property type="term" value="P:dihydrofolate metabolic process"/>
    <property type="evidence" value="ECO:0007669"/>
    <property type="project" value="TreeGrafter"/>
</dbReference>
<reference evidence="11 12" key="1">
    <citation type="submission" date="2014-09" db="EMBL/GenBank/DDBJ databases">
        <title>Genome sequencing and annotation of Bacillus Okhensis strain Kh10-101T.</title>
        <authorList>
            <person name="Prakash J.S."/>
        </authorList>
    </citation>
    <scope>NUCLEOTIDE SEQUENCE [LARGE SCALE GENOMIC DNA]</scope>
    <source>
        <strain evidence="12">Kh10-101T</strain>
    </source>
</reference>
<dbReference type="Pfam" id="PF00186">
    <property type="entry name" value="DHFR_1"/>
    <property type="match status" value="1"/>
</dbReference>
<comment type="function">
    <text evidence="7 8">Key enzyme in folate metabolism. Catalyzes an essential reaction for de novo glycine and purine synthesis, and for DNA precursor synthesis.</text>
</comment>
<evidence type="ECO:0000256" key="1">
    <source>
        <dbReference type="ARBA" id="ARBA00004903"/>
    </source>
</evidence>
<dbReference type="GO" id="GO:0046655">
    <property type="term" value="P:folic acid metabolic process"/>
    <property type="evidence" value="ECO:0007669"/>
    <property type="project" value="TreeGrafter"/>
</dbReference>
<dbReference type="RefSeq" id="WP_034626623.1">
    <property type="nucleotide sequence ID" value="NZ_JRJU01000004.1"/>
</dbReference>
<keyword evidence="4 8" id="KW-0554">One-carbon metabolism</keyword>
<evidence type="ECO:0000256" key="6">
    <source>
        <dbReference type="ARBA" id="ARBA00023002"/>
    </source>
</evidence>
<evidence type="ECO:0000256" key="4">
    <source>
        <dbReference type="ARBA" id="ARBA00022563"/>
    </source>
</evidence>
<gene>
    <name evidence="11" type="ORF">LQ50_04980</name>
</gene>
<keyword evidence="6 8" id="KW-0560">Oxidoreductase</keyword>
<dbReference type="Proteomes" id="UP000030832">
    <property type="component" value="Unassembled WGS sequence"/>
</dbReference>
<dbReference type="SUPFAM" id="SSF53597">
    <property type="entry name" value="Dihydrofolate reductase-like"/>
    <property type="match status" value="1"/>
</dbReference>
<dbReference type="GO" id="GO:0004146">
    <property type="term" value="F:dihydrofolate reductase activity"/>
    <property type="evidence" value="ECO:0007669"/>
    <property type="project" value="UniProtKB-EC"/>
</dbReference>
<keyword evidence="5 8" id="KW-0521">NADP</keyword>
<evidence type="ECO:0000259" key="10">
    <source>
        <dbReference type="PROSITE" id="PS51330"/>
    </source>
</evidence>
<dbReference type="eggNOG" id="COG0262">
    <property type="taxonomic scope" value="Bacteria"/>
</dbReference>
<dbReference type="InterPro" id="IPR012259">
    <property type="entry name" value="DHFR"/>
</dbReference>
<dbReference type="STRING" id="333138.LQ50_04980"/>
<comment type="catalytic activity">
    <reaction evidence="8">
        <text>(6S)-5,6,7,8-tetrahydrofolate + NADP(+) = 7,8-dihydrofolate + NADPH + H(+)</text>
        <dbReference type="Rhea" id="RHEA:15009"/>
        <dbReference type="ChEBI" id="CHEBI:15378"/>
        <dbReference type="ChEBI" id="CHEBI:57451"/>
        <dbReference type="ChEBI" id="CHEBI:57453"/>
        <dbReference type="ChEBI" id="CHEBI:57783"/>
        <dbReference type="ChEBI" id="CHEBI:58349"/>
        <dbReference type="EC" id="1.5.1.3"/>
    </reaction>
</comment>
<sequence>MISFVVAMDQNRVIGKENQLPWHLPADLKHFKKVTTGHTIVMGRKTFESIGRPLPNRRNVVLTRDEQYEAEGCEVVNTIEEVLSIARKEEECFVIGGTEVFMLFWDHVDRLYVTYIDESFEGDTFFPEIDRAEWEIVGVEEGVVDEKNRYRHEFRTYERRETKQSR</sequence>
<dbReference type="FunFam" id="3.40.430.10:FF:000001">
    <property type="entry name" value="Dihydrofolate reductase"/>
    <property type="match status" value="1"/>
</dbReference>
<dbReference type="InterPro" id="IPR017925">
    <property type="entry name" value="DHFR_CS"/>
</dbReference>
<accession>A0A0B0IN71</accession>
<evidence type="ECO:0000256" key="5">
    <source>
        <dbReference type="ARBA" id="ARBA00022857"/>
    </source>
</evidence>
<keyword evidence="12" id="KW-1185">Reference proteome</keyword>
<dbReference type="PIRSF" id="PIRSF000194">
    <property type="entry name" value="DHFR"/>
    <property type="match status" value="1"/>
</dbReference>
<dbReference type="GO" id="GO:0006730">
    <property type="term" value="P:one-carbon metabolic process"/>
    <property type="evidence" value="ECO:0007669"/>
    <property type="project" value="UniProtKB-KW"/>
</dbReference>
<feature type="domain" description="DHFR" evidence="10">
    <location>
        <begin position="1"/>
        <end position="159"/>
    </location>
</feature>
<comment type="caution">
    <text evidence="11">The sequence shown here is derived from an EMBL/GenBank/DDBJ whole genome shotgun (WGS) entry which is preliminary data.</text>
</comment>
<dbReference type="CDD" id="cd00209">
    <property type="entry name" value="DHFR"/>
    <property type="match status" value="1"/>
</dbReference>
<evidence type="ECO:0000256" key="8">
    <source>
        <dbReference type="PIRNR" id="PIRNR000194"/>
    </source>
</evidence>
<evidence type="ECO:0000256" key="2">
    <source>
        <dbReference type="ARBA" id="ARBA00009539"/>
    </source>
</evidence>
<comment type="similarity">
    <text evidence="2 8 9">Belongs to the dihydrofolate reductase family.</text>
</comment>
<dbReference type="AlphaFoldDB" id="A0A0B0IN71"/>
<organism evidence="11 12">
    <name type="scientific">Halalkalibacter okhensis</name>
    <dbReference type="NCBI Taxonomy" id="333138"/>
    <lineage>
        <taxon>Bacteria</taxon>
        <taxon>Bacillati</taxon>
        <taxon>Bacillota</taxon>
        <taxon>Bacilli</taxon>
        <taxon>Bacillales</taxon>
        <taxon>Bacillaceae</taxon>
        <taxon>Halalkalibacter</taxon>
    </lineage>
</organism>
<dbReference type="GO" id="GO:0070401">
    <property type="term" value="F:NADP+ binding"/>
    <property type="evidence" value="ECO:0007669"/>
    <property type="project" value="UniProtKB-ARBA"/>
</dbReference>
<dbReference type="InterPro" id="IPR024072">
    <property type="entry name" value="DHFR-like_dom_sf"/>
</dbReference>